<dbReference type="SUPFAM" id="SSF53756">
    <property type="entry name" value="UDP-Glycosyltransferase/glycogen phosphorylase"/>
    <property type="match status" value="1"/>
</dbReference>
<organism evidence="2 3">
    <name type="scientific">Caldalkalibacillus uzonensis</name>
    <dbReference type="NCBI Taxonomy" id="353224"/>
    <lineage>
        <taxon>Bacteria</taxon>
        <taxon>Bacillati</taxon>
        <taxon>Bacillota</taxon>
        <taxon>Bacilli</taxon>
        <taxon>Bacillales</taxon>
        <taxon>Bacillaceae</taxon>
        <taxon>Caldalkalibacillus</taxon>
    </lineage>
</organism>
<name>A0ABU0CWH5_9BACI</name>
<dbReference type="Proteomes" id="UP001232445">
    <property type="component" value="Unassembled WGS sequence"/>
</dbReference>
<dbReference type="Gene3D" id="3.40.50.2000">
    <property type="entry name" value="Glycogen Phosphorylase B"/>
    <property type="match status" value="2"/>
</dbReference>
<evidence type="ECO:0000259" key="1">
    <source>
        <dbReference type="Pfam" id="PF00534"/>
    </source>
</evidence>
<keyword evidence="3" id="KW-1185">Reference proteome</keyword>
<accession>A0ABU0CWH5</accession>
<reference evidence="2 3" key="1">
    <citation type="submission" date="2023-07" db="EMBL/GenBank/DDBJ databases">
        <title>Genomic Encyclopedia of Type Strains, Phase IV (KMG-IV): sequencing the most valuable type-strain genomes for metagenomic binning, comparative biology and taxonomic classification.</title>
        <authorList>
            <person name="Goeker M."/>
        </authorList>
    </citation>
    <scope>NUCLEOTIDE SEQUENCE [LARGE SCALE GENOMIC DNA]</scope>
    <source>
        <strain evidence="2 3">DSM 17740</strain>
    </source>
</reference>
<dbReference type="CDD" id="cd03801">
    <property type="entry name" value="GT4_PimA-like"/>
    <property type="match status" value="1"/>
</dbReference>
<dbReference type="Pfam" id="PF00534">
    <property type="entry name" value="Glycos_transf_1"/>
    <property type="match status" value="1"/>
</dbReference>
<proteinExistence type="predicted"/>
<evidence type="ECO:0000313" key="2">
    <source>
        <dbReference type="EMBL" id="MDQ0339870.1"/>
    </source>
</evidence>
<feature type="domain" description="Glycosyl transferase family 1" evidence="1">
    <location>
        <begin position="76"/>
        <end position="228"/>
    </location>
</feature>
<protein>
    <submittedName>
        <fullName evidence="2">Glycosyltransferase involved in cell wall biosynthesis</fullName>
    </submittedName>
</protein>
<dbReference type="InterPro" id="IPR001296">
    <property type="entry name" value="Glyco_trans_1"/>
</dbReference>
<dbReference type="InterPro" id="IPR052622">
    <property type="entry name" value="Glycosyltransferase_G1"/>
</dbReference>
<dbReference type="RefSeq" id="WP_307340496.1">
    <property type="nucleotide sequence ID" value="NZ_JAUSUQ010000009.1"/>
</dbReference>
<dbReference type="EMBL" id="JAUSUQ010000009">
    <property type="protein sequence ID" value="MDQ0339870.1"/>
    <property type="molecule type" value="Genomic_DNA"/>
</dbReference>
<gene>
    <name evidence="2" type="ORF">J2S00_002663</name>
</gene>
<dbReference type="PANTHER" id="PTHR46660:SF2">
    <property type="entry name" value="GLYCOSYLTRANSFERASE 1 DOMAIN-CONTAINING PROTEIN 1"/>
    <property type="match status" value="1"/>
</dbReference>
<comment type="caution">
    <text evidence="2">The sequence shown here is derived from an EMBL/GenBank/DDBJ whole genome shotgun (WGS) entry which is preliminary data.</text>
</comment>
<evidence type="ECO:0000313" key="3">
    <source>
        <dbReference type="Proteomes" id="UP001232445"/>
    </source>
</evidence>
<dbReference type="PANTHER" id="PTHR46660">
    <property type="match status" value="1"/>
</dbReference>
<sequence>MDFAQWINADIPAVVQRVLDQAGAITLFSEEAKRIVARLNGRWADKSVVVPQGIVLPPAEKVQPVFSRDEALSKGYHILLPSGLRKVKDVLHLLAAWQQLATQLPGLKVTVIGERLEQDVVRGVQAACRDNPFLQYLEPVPFEQMGEIYAQADVVVNSSLEEGQSAALCEAMGLGIPVIARNNAGNRGVITHGATGFLYEQPKEFVHLVLQLLDNPEQTLQMVNNAKAQFQQHFNPEREIDRYLALFRAIDEHMG</sequence>